<dbReference type="PROSITE" id="PS51257">
    <property type="entry name" value="PROKAR_LIPOPROTEIN"/>
    <property type="match status" value="1"/>
</dbReference>
<dbReference type="AlphaFoldDB" id="A0A1F7WM27"/>
<evidence type="ECO:0000256" key="1">
    <source>
        <dbReference type="SAM" id="SignalP"/>
    </source>
</evidence>
<name>A0A1F7WM27_9BACT</name>
<dbReference type="STRING" id="1817813.A2008_03245"/>
<protein>
    <recommendedName>
        <fullName evidence="4">SbsA Ig-like domain-containing protein</fullName>
    </recommendedName>
</protein>
<sequence>MFKSIRKKSIIFILAALTVNLMFVLSACGGGGGGGGVTPVTPPPVDPVSGQPAAVGNFSAAYGSKFGDITLTFSAPAPAEGSAVQSYDIRYANTAITAAQFSSCSQIVQTMAPKSAGSTESFTFNISALVSSSIFKGANIYFAVQSASNAGYVSAISNIAAIKAPWQTQVKVYYKNDASKFSILAFGIQGNASSGTDSFDAIMPLEHELNDFYAHFTTASDKLVVNTHPDFTIDDKWTFDVTGAPLSIVKIEFPAFSSNGPYLNNVVLIEKTTGSNQREFAVPDAVSAAEFTLDGTGRGTYDIYIN</sequence>
<evidence type="ECO:0000313" key="2">
    <source>
        <dbReference type="EMBL" id="OGM03896.1"/>
    </source>
</evidence>
<feature type="signal peptide" evidence="1">
    <location>
        <begin position="1"/>
        <end position="27"/>
    </location>
</feature>
<gene>
    <name evidence="2" type="ORF">A2008_03245</name>
</gene>
<comment type="caution">
    <text evidence="2">The sequence shown here is derived from an EMBL/GenBank/DDBJ whole genome shotgun (WGS) entry which is preliminary data.</text>
</comment>
<dbReference type="Proteomes" id="UP000178735">
    <property type="component" value="Unassembled WGS sequence"/>
</dbReference>
<accession>A0A1F7WM27</accession>
<evidence type="ECO:0000313" key="3">
    <source>
        <dbReference type="Proteomes" id="UP000178735"/>
    </source>
</evidence>
<reference evidence="2 3" key="1">
    <citation type="journal article" date="2016" name="Nat. Commun.">
        <title>Thousands of microbial genomes shed light on interconnected biogeochemical processes in an aquifer system.</title>
        <authorList>
            <person name="Anantharaman K."/>
            <person name="Brown C.T."/>
            <person name="Hug L.A."/>
            <person name="Sharon I."/>
            <person name="Castelle C.J."/>
            <person name="Probst A.J."/>
            <person name="Thomas B.C."/>
            <person name="Singh A."/>
            <person name="Wilkins M.J."/>
            <person name="Karaoz U."/>
            <person name="Brodie E.L."/>
            <person name="Williams K.H."/>
            <person name="Hubbard S.S."/>
            <person name="Banfield J.F."/>
        </authorList>
    </citation>
    <scope>NUCLEOTIDE SEQUENCE [LARGE SCALE GENOMIC DNA]</scope>
</reference>
<feature type="chain" id="PRO_5009533495" description="SbsA Ig-like domain-containing protein" evidence="1">
    <location>
        <begin position="28"/>
        <end position="306"/>
    </location>
</feature>
<proteinExistence type="predicted"/>
<evidence type="ECO:0008006" key="4">
    <source>
        <dbReference type="Google" id="ProtNLM"/>
    </source>
</evidence>
<keyword evidence="1" id="KW-0732">Signal</keyword>
<dbReference type="Gene3D" id="2.60.40.10">
    <property type="entry name" value="Immunoglobulins"/>
    <property type="match status" value="1"/>
</dbReference>
<dbReference type="InterPro" id="IPR013783">
    <property type="entry name" value="Ig-like_fold"/>
</dbReference>
<organism evidence="2 3">
    <name type="scientific">Candidatus Wallbacteria bacterium GWC2_49_35</name>
    <dbReference type="NCBI Taxonomy" id="1817813"/>
    <lineage>
        <taxon>Bacteria</taxon>
        <taxon>Candidatus Walliibacteriota</taxon>
    </lineage>
</organism>
<dbReference type="EMBL" id="MGFH01000153">
    <property type="protein sequence ID" value="OGM03896.1"/>
    <property type="molecule type" value="Genomic_DNA"/>
</dbReference>